<proteinExistence type="inferred from homology"/>
<evidence type="ECO:0000256" key="10">
    <source>
        <dbReference type="ARBA" id="ARBA00023157"/>
    </source>
</evidence>
<feature type="compositionally biased region" description="Polar residues" evidence="14">
    <location>
        <begin position="37"/>
        <end position="49"/>
    </location>
</feature>
<dbReference type="AlphaFoldDB" id="A0A498IR94"/>
<dbReference type="Proteomes" id="UP000290289">
    <property type="component" value="Chromosome 10"/>
</dbReference>
<evidence type="ECO:0000256" key="2">
    <source>
        <dbReference type="ARBA" id="ARBA00004651"/>
    </source>
</evidence>
<evidence type="ECO:0000256" key="13">
    <source>
        <dbReference type="SAM" id="Coils"/>
    </source>
</evidence>
<feature type="transmembrane region" description="Helical" evidence="15">
    <location>
        <begin position="624"/>
        <end position="651"/>
    </location>
</feature>
<dbReference type="PANTHER" id="PTHR35493">
    <property type="entry name" value="STRUCTURAL MAINTENANCE OF CHROMOSOMES PROTEIN"/>
    <property type="match status" value="1"/>
</dbReference>
<evidence type="ECO:0000313" key="17">
    <source>
        <dbReference type="EMBL" id="RXH85790.1"/>
    </source>
</evidence>
<evidence type="ECO:0000313" key="18">
    <source>
        <dbReference type="Proteomes" id="UP000290289"/>
    </source>
</evidence>
<dbReference type="Gene3D" id="1.20.58.1040">
    <property type="match status" value="1"/>
</dbReference>
<evidence type="ECO:0000256" key="14">
    <source>
        <dbReference type="SAM" id="MobiDB-lite"/>
    </source>
</evidence>
<keyword evidence="7" id="KW-0732">Signal</keyword>
<keyword evidence="13" id="KW-0175">Coiled coil</keyword>
<organism evidence="17 18">
    <name type="scientific">Malus domestica</name>
    <name type="common">Apple</name>
    <name type="synonym">Pyrus malus</name>
    <dbReference type="NCBI Taxonomy" id="3750"/>
    <lineage>
        <taxon>Eukaryota</taxon>
        <taxon>Viridiplantae</taxon>
        <taxon>Streptophyta</taxon>
        <taxon>Embryophyta</taxon>
        <taxon>Tracheophyta</taxon>
        <taxon>Spermatophyta</taxon>
        <taxon>Magnoliopsida</taxon>
        <taxon>eudicotyledons</taxon>
        <taxon>Gunneridae</taxon>
        <taxon>Pentapetalae</taxon>
        <taxon>rosids</taxon>
        <taxon>fabids</taxon>
        <taxon>Rosales</taxon>
        <taxon>Rosaceae</taxon>
        <taxon>Amygdaloideae</taxon>
        <taxon>Maleae</taxon>
        <taxon>Malus</taxon>
    </lineage>
</organism>
<comment type="similarity">
    <text evidence="3">Belongs to the Casparian strip membrane proteins (CASP) family.</text>
</comment>
<evidence type="ECO:0000256" key="1">
    <source>
        <dbReference type="ARBA" id="ARBA00004609"/>
    </source>
</evidence>
<feature type="transmembrane region" description="Helical" evidence="15">
    <location>
        <begin position="713"/>
        <end position="739"/>
    </location>
</feature>
<feature type="region of interest" description="Disordered" evidence="14">
    <location>
        <begin position="1"/>
        <end position="49"/>
    </location>
</feature>
<feature type="compositionally biased region" description="Polar residues" evidence="14">
    <location>
        <begin position="1"/>
        <end position="13"/>
    </location>
</feature>
<feature type="transmembrane region" description="Helical" evidence="15">
    <location>
        <begin position="671"/>
        <end position="692"/>
    </location>
</feature>
<name>A0A498IR94_MALDO</name>
<dbReference type="NCBIfam" id="TIGR01569">
    <property type="entry name" value="A_tha_TIGR01569"/>
    <property type="match status" value="1"/>
</dbReference>
<dbReference type="SMART" id="SM00768">
    <property type="entry name" value="X8"/>
    <property type="match status" value="1"/>
</dbReference>
<evidence type="ECO:0000256" key="8">
    <source>
        <dbReference type="ARBA" id="ARBA00022989"/>
    </source>
</evidence>
<feature type="domain" description="X8" evidence="16">
    <location>
        <begin position="391"/>
        <end position="476"/>
    </location>
</feature>
<dbReference type="GO" id="GO:0009506">
    <property type="term" value="C:plasmodesma"/>
    <property type="evidence" value="ECO:0007669"/>
    <property type="project" value="UniProtKB-ARBA"/>
</dbReference>
<feature type="region of interest" description="Disordered" evidence="14">
    <location>
        <begin position="495"/>
        <end position="522"/>
    </location>
</feature>
<protein>
    <recommendedName>
        <fullName evidence="16">X8 domain-containing protein</fullName>
    </recommendedName>
</protein>
<keyword evidence="12" id="KW-0449">Lipoprotein</keyword>
<accession>A0A498IR94</accession>
<dbReference type="GO" id="GO:0098552">
    <property type="term" value="C:side of membrane"/>
    <property type="evidence" value="ECO:0007669"/>
    <property type="project" value="UniProtKB-KW"/>
</dbReference>
<evidence type="ECO:0000256" key="15">
    <source>
        <dbReference type="SAM" id="Phobius"/>
    </source>
</evidence>
<evidence type="ECO:0000256" key="7">
    <source>
        <dbReference type="ARBA" id="ARBA00022729"/>
    </source>
</evidence>
<gene>
    <name evidence="17" type="ORF">DVH24_014374</name>
</gene>
<evidence type="ECO:0000259" key="16">
    <source>
        <dbReference type="SMART" id="SM00768"/>
    </source>
</evidence>
<reference evidence="17 18" key="1">
    <citation type="submission" date="2018-10" db="EMBL/GenBank/DDBJ databases">
        <title>A high-quality apple genome assembly.</title>
        <authorList>
            <person name="Hu J."/>
        </authorList>
    </citation>
    <scope>NUCLEOTIDE SEQUENCE [LARGE SCALE GENOMIC DNA]</scope>
    <source>
        <strain evidence="18">cv. HFTH1</strain>
        <tissue evidence="17">Young leaf</tissue>
    </source>
</reference>
<keyword evidence="10" id="KW-1015">Disulfide bond</keyword>
<keyword evidence="11" id="KW-0325">Glycoprotein</keyword>
<keyword evidence="9 15" id="KW-0472">Membrane</keyword>
<keyword evidence="18" id="KW-1185">Reference proteome</keyword>
<keyword evidence="5" id="KW-0336">GPI-anchor</keyword>
<comment type="caution">
    <text evidence="17">The sequence shown here is derived from an EMBL/GenBank/DDBJ whole genome shotgun (WGS) entry which is preliminary data.</text>
</comment>
<evidence type="ECO:0000256" key="3">
    <source>
        <dbReference type="ARBA" id="ARBA00007651"/>
    </source>
</evidence>
<evidence type="ECO:0000256" key="6">
    <source>
        <dbReference type="ARBA" id="ARBA00022692"/>
    </source>
</evidence>
<dbReference type="FunFam" id="1.20.58.1040:FF:000001">
    <property type="entry name" value="Glucan endo-1,3-beta-glucosidase 4"/>
    <property type="match status" value="1"/>
</dbReference>
<dbReference type="EMBL" id="RDQH01000336">
    <property type="protein sequence ID" value="RXH85790.1"/>
    <property type="molecule type" value="Genomic_DNA"/>
</dbReference>
<keyword evidence="4" id="KW-1003">Cell membrane</keyword>
<evidence type="ECO:0000256" key="12">
    <source>
        <dbReference type="ARBA" id="ARBA00023288"/>
    </source>
</evidence>
<dbReference type="InterPro" id="IPR006459">
    <property type="entry name" value="CASP/CASPL"/>
</dbReference>
<feature type="transmembrane region" description="Helical" evidence="15">
    <location>
        <begin position="584"/>
        <end position="603"/>
    </location>
</feature>
<dbReference type="GO" id="GO:0005886">
    <property type="term" value="C:plasma membrane"/>
    <property type="evidence" value="ECO:0007669"/>
    <property type="project" value="UniProtKB-SubCell"/>
</dbReference>
<dbReference type="InterPro" id="IPR006702">
    <property type="entry name" value="CASP_dom"/>
</dbReference>
<evidence type="ECO:0000256" key="9">
    <source>
        <dbReference type="ARBA" id="ARBA00023136"/>
    </source>
</evidence>
<dbReference type="PANTHER" id="PTHR35493:SF1">
    <property type="entry name" value="STRUCTURAL MAINTENANCE OF CHROMOSOMES PROTEIN"/>
    <property type="match status" value="1"/>
</dbReference>
<evidence type="ECO:0000256" key="4">
    <source>
        <dbReference type="ARBA" id="ARBA00022475"/>
    </source>
</evidence>
<dbReference type="InterPro" id="IPR012946">
    <property type="entry name" value="X8"/>
</dbReference>
<comment type="subcellular location">
    <subcellularLocation>
        <location evidence="1">Cell membrane</location>
        <topology evidence="1">Lipid-anchor</topology>
        <topology evidence="1">GPI-anchor</topology>
    </subcellularLocation>
    <subcellularLocation>
        <location evidence="2">Cell membrane</location>
        <topology evidence="2">Multi-pass membrane protein</topology>
    </subcellularLocation>
</comment>
<feature type="compositionally biased region" description="Low complexity" evidence="14">
    <location>
        <begin position="14"/>
        <end position="24"/>
    </location>
</feature>
<dbReference type="Pfam" id="PF04535">
    <property type="entry name" value="CASP_dom"/>
    <property type="match status" value="1"/>
</dbReference>
<evidence type="ECO:0000256" key="11">
    <source>
        <dbReference type="ARBA" id="ARBA00023180"/>
    </source>
</evidence>
<keyword evidence="8 15" id="KW-1133">Transmembrane helix</keyword>
<sequence length="1087" mass="121074">MKPSSRYNSYDARSSTSSHFSDPSSSRELKHPASSRAVVNSKPSDPNISTMVKKFLEKRSTSKPKPINPTGLVIPSDLIAGGLKKPAKNGSGSNFAALGRKLFGKEAGTASSDKKKEVKALTEVKGNTRTLAMVLRSEKELLNSNKEQEVEITELKLMIQEKNREVDKLKDLCLKQREEIKSLKSAILFPDVMNSQLQELLKKQGSELKQAKQVIPNLQRQVTSLTGQLQCLAEDLAEVKADKGSVRACFQRGDTSPRTPTYDDKEFSNSLEFSSGDLASPGSPDDMFLKDLNPCLTPYAKTKSKEFDEMGYDSPYRHDECLSENNMEFGFNSCSRKLSKSSDCCQKSETESRLAQGNRRSGDAKRTYGKQIHLIKLIYCEMKLDGQLDPEWCIADEQTPDEDLQMAMKWACEVGGADCSKIQENQDCYLPNTMQDHASYVFNNYYQRFKKQGGTCYFNSAALVTALDPSHNSCNSNNLLLMNFVEDFGTGISGGSEESQGGLGFRFKEDDDEDDTIPDPKDAKLLTPPLLLKISFSPPSRVALLDIGAIRMSYLAVGVSPGNVPVYHSTNLKVNDRRLRVAELVLRCLICGLGVVAAALVGTDTQVKEIFTVQKKAKFTDMKALVFLVVANGIVSAYSLVQVVRCVVSMVRGNVLFSKPIAWIIFSGDQVMAYVCVAAVGAATQSAVLAKLGQPELQWMKICNMYDKFCNQVGEGIASALLVSLSTVLLSCVSAFNLFRLYGGNKNTTTVAIVLQQNIKKRPINNPLLPLRESHDAKGTIHSSSIALLQKRFRELQRVKAMREERDRSRMLAEPKHNKQLMMVDSNPTSMHYEQARARLFFHHHHPDHHHLALPHDDHRSSSPSGRVCPFLWPLLMSKLEEDYYISRSINETPLLTNLLPSVTAENPNSLDSTTTSCSNQFEDSVCNSDVSDVDTSLHLESHETTVVHSSIALLQERFRELQRVKAIREEKETSRMLALSTDSEPKQFTAMDRNPTMQNQQARSKLFFHFDHIVHGRGTSASGGSLSLWPTLQSKHVDRPHRKTETLLLINLWPTFTDTTSLKTCSNKFEDLDPNSGSDVDTSLHL</sequence>
<dbReference type="Pfam" id="PF07983">
    <property type="entry name" value="X8"/>
    <property type="match status" value="1"/>
</dbReference>
<keyword evidence="6 15" id="KW-0812">Transmembrane</keyword>
<feature type="coiled-coil region" evidence="13">
    <location>
        <begin position="145"/>
        <end position="228"/>
    </location>
</feature>
<evidence type="ECO:0000256" key="5">
    <source>
        <dbReference type="ARBA" id="ARBA00022622"/>
    </source>
</evidence>